<proteinExistence type="inferred from homology"/>
<reference evidence="9 10" key="1">
    <citation type="submission" date="2019-07" db="EMBL/GenBank/DDBJ databases">
        <title>Whole genome shotgun sequence of Deinococcus cellulosilyticus NBRC 106333.</title>
        <authorList>
            <person name="Hosoyama A."/>
            <person name="Uohara A."/>
            <person name="Ohji S."/>
            <person name="Ichikawa N."/>
        </authorList>
    </citation>
    <scope>NUCLEOTIDE SEQUENCE [LARGE SCALE GENOMIC DNA]</scope>
    <source>
        <strain evidence="9 10">NBRC 106333</strain>
    </source>
</reference>
<dbReference type="AlphaFoldDB" id="A0A511MZH7"/>
<dbReference type="PANTHER" id="PTHR11985:SF35">
    <property type="entry name" value="ANAEROBIC GLYCEROL-3-PHOSPHATE DEHYDROGENASE SUBUNIT A"/>
    <property type="match status" value="1"/>
</dbReference>
<evidence type="ECO:0000259" key="8">
    <source>
        <dbReference type="Pfam" id="PF16901"/>
    </source>
</evidence>
<dbReference type="OrthoDB" id="9766796at2"/>
<evidence type="ECO:0000256" key="2">
    <source>
        <dbReference type="ARBA" id="ARBA00007330"/>
    </source>
</evidence>
<evidence type="ECO:0000256" key="1">
    <source>
        <dbReference type="ARBA" id="ARBA00001974"/>
    </source>
</evidence>
<dbReference type="Proteomes" id="UP000321306">
    <property type="component" value="Unassembled WGS sequence"/>
</dbReference>
<dbReference type="InterPro" id="IPR038299">
    <property type="entry name" value="DAO_C_sf"/>
</dbReference>
<dbReference type="InterPro" id="IPR006076">
    <property type="entry name" value="FAD-dep_OxRdtase"/>
</dbReference>
<dbReference type="Pfam" id="PF16901">
    <property type="entry name" value="DAO_C"/>
    <property type="match status" value="1"/>
</dbReference>
<evidence type="ECO:0000256" key="3">
    <source>
        <dbReference type="ARBA" id="ARBA00022630"/>
    </source>
</evidence>
<dbReference type="Pfam" id="PF01266">
    <property type="entry name" value="DAO"/>
    <property type="match status" value="1"/>
</dbReference>
<dbReference type="GO" id="GO:0046168">
    <property type="term" value="P:glycerol-3-phosphate catabolic process"/>
    <property type="evidence" value="ECO:0007669"/>
    <property type="project" value="TreeGrafter"/>
</dbReference>
<accession>A0A511MZH7</accession>
<comment type="caution">
    <text evidence="9">The sequence shown here is derived from an EMBL/GenBank/DDBJ whole genome shotgun (WGS) entry which is preliminary data.</text>
</comment>
<dbReference type="Gene3D" id="3.30.9.10">
    <property type="entry name" value="D-Amino Acid Oxidase, subunit A, domain 2"/>
    <property type="match status" value="1"/>
</dbReference>
<evidence type="ECO:0000256" key="5">
    <source>
        <dbReference type="ARBA" id="ARBA00022827"/>
    </source>
</evidence>
<dbReference type="GO" id="GO:0004368">
    <property type="term" value="F:glycerol-3-phosphate dehydrogenase (quinone) activity"/>
    <property type="evidence" value="ECO:0007669"/>
    <property type="project" value="InterPro"/>
</dbReference>
<keyword evidence="3" id="KW-0285">Flavoprotein</keyword>
<feature type="domain" description="Alpha-glycerophosphate oxidase C-terminal" evidence="8">
    <location>
        <begin position="361"/>
        <end position="493"/>
    </location>
</feature>
<dbReference type="PRINTS" id="PR01001">
    <property type="entry name" value="FADG3PDH"/>
</dbReference>
<dbReference type="InterPro" id="IPR036188">
    <property type="entry name" value="FAD/NAD-bd_sf"/>
</dbReference>
<dbReference type="Gene3D" id="3.50.50.60">
    <property type="entry name" value="FAD/NAD(P)-binding domain"/>
    <property type="match status" value="1"/>
</dbReference>
<evidence type="ECO:0000256" key="4">
    <source>
        <dbReference type="ARBA" id="ARBA00022798"/>
    </source>
</evidence>
<dbReference type="SUPFAM" id="SSF51905">
    <property type="entry name" value="FAD/NAD(P)-binding domain"/>
    <property type="match status" value="1"/>
</dbReference>
<dbReference type="InterPro" id="IPR031656">
    <property type="entry name" value="DAO_C"/>
</dbReference>
<protein>
    <submittedName>
        <fullName evidence="9">Glycerol-3-phosphate dehydrogenase</fullName>
    </submittedName>
</protein>
<keyword evidence="10" id="KW-1185">Reference proteome</keyword>
<feature type="domain" description="FAD dependent oxidoreductase" evidence="7">
    <location>
        <begin position="15"/>
        <end position="339"/>
    </location>
</feature>
<sequence length="511" mass="56385">MNRQNALNRLSDTFDVIVIGGGATGLGSAVDAAARGYKTLLLEAHDFAKGTSSRSTKLVHGGVRYLAQGNVSLVREALHERGLLSRNAPHLVRSLGFVIPAYDWWSRPFYGIGLKMYDLLAGRLNIGKSRILGRDEVLESIPTLKHKGLQGGVLYHDGQFDDARLAITLMRTLHDLGGVSLNYAPVRGLIKEHGKVAGVKVQDSETGTEYEVRGKAVINATGVFVDAVRRMDEPEVRPMLSPSQGVHLVLDQEFLPGDRALMIPRTDDGRVLFGVPWHGKVVVGTTDTAVPDVSLEPHALPQEVDFILKTARRYLGKQPSETDIRSIFVGLRPLVKAEGASSTAALSRDHTIRVSQSNLITITGGKWTTYRRMGQDAIDRAIEATGLRDTPHRTEALKLHGHTTDALSEPLKVYGTDAEKVLTLPGADQKLHPDLPYLEAEVRFAVRYEMARTVEDILSRRTRAILLNARAATETASRVAQILREELQTSEQKVSQQVEQFRDVTRQYQHL</sequence>
<dbReference type="Gene3D" id="1.10.8.870">
    <property type="entry name" value="Alpha-glycerophosphate oxidase, cap domain"/>
    <property type="match status" value="1"/>
</dbReference>
<organism evidence="9 10">
    <name type="scientific">Deinococcus cellulosilyticus (strain DSM 18568 / NBRC 106333 / KACC 11606 / 5516J-15)</name>
    <dbReference type="NCBI Taxonomy" id="1223518"/>
    <lineage>
        <taxon>Bacteria</taxon>
        <taxon>Thermotogati</taxon>
        <taxon>Deinococcota</taxon>
        <taxon>Deinococci</taxon>
        <taxon>Deinococcales</taxon>
        <taxon>Deinococcaceae</taxon>
        <taxon>Deinococcus</taxon>
    </lineage>
</organism>
<dbReference type="PANTHER" id="PTHR11985">
    <property type="entry name" value="GLYCEROL-3-PHOSPHATE DEHYDROGENASE"/>
    <property type="match status" value="1"/>
</dbReference>
<keyword evidence="5" id="KW-0274">FAD</keyword>
<keyword evidence="6" id="KW-0560">Oxidoreductase</keyword>
<dbReference type="GO" id="GO:0006071">
    <property type="term" value="P:glycerol metabolic process"/>
    <property type="evidence" value="ECO:0007669"/>
    <property type="project" value="UniProtKB-KW"/>
</dbReference>
<comment type="cofactor">
    <cofactor evidence="1">
        <name>FAD</name>
        <dbReference type="ChEBI" id="CHEBI:57692"/>
    </cofactor>
</comment>
<gene>
    <name evidence="9" type="ORF">DC3_15940</name>
</gene>
<dbReference type="EMBL" id="BJXB01000005">
    <property type="protein sequence ID" value="GEM45959.1"/>
    <property type="molecule type" value="Genomic_DNA"/>
</dbReference>
<comment type="similarity">
    <text evidence="2">Belongs to the FAD-dependent glycerol-3-phosphate dehydrogenase family.</text>
</comment>
<evidence type="ECO:0000256" key="6">
    <source>
        <dbReference type="ARBA" id="ARBA00023002"/>
    </source>
</evidence>
<evidence type="ECO:0000313" key="10">
    <source>
        <dbReference type="Proteomes" id="UP000321306"/>
    </source>
</evidence>
<name>A0A511MZH7_DEIC1</name>
<evidence type="ECO:0000313" key="9">
    <source>
        <dbReference type="EMBL" id="GEM45959.1"/>
    </source>
</evidence>
<dbReference type="InterPro" id="IPR000447">
    <property type="entry name" value="G3P_DH_FAD-dep"/>
</dbReference>
<dbReference type="RefSeq" id="WP_146883700.1">
    <property type="nucleotide sequence ID" value="NZ_BJXB01000005.1"/>
</dbReference>
<evidence type="ECO:0000259" key="7">
    <source>
        <dbReference type="Pfam" id="PF01266"/>
    </source>
</evidence>
<keyword evidence="4" id="KW-0319">Glycerol metabolism</keyword>